<dbReference type="RefSeq" id="WP_286288872.1">
    <property type="nucleotide sequence ID" value="NZ_JASXSZ010000003.1"/>
</dbReference>
<dbReference type="EMBL" id="JASXSZ010000003">
    <property type="protein sequence ID" value="MDL9979934.1"/>
    <property type="molecule type" value="Genomic_DNA"/>
</dbReference>
<keyword evidence="4" id="KW-1185">Reference proteome</keyword>
<dbReference type="InterPro" id="IPR007329">
    <property type="entry name" value="FMN-bd"/>
</dbReference>
<dbReference type="Proteomes" id="UP001235064">
    <property type="component" value="Unassembled WGS sequence"/>
</dbReference>
<evidence type="ECO:0000259" key="2">
    <source>
        <dbReference type="SMART" id="SM00900"/>
    </source>
</evidence>
<evidence type="ECO:0000256" key="1">
    <source>
        <dbReference type="SAM" id="MobiDB-lite"/>
    </source>
</evidence>
<feature type="domain" description="FMN-binding" evidence="2">
    <location>
        <begin position="91"/>
        <end position="169"/>
    </location>
</feature>
<dbReference type="SMART" id="SM00900">
    <property type="entry name" value="FMN_bind"/>
    <property type="match status" value="1"/>
</dbReference>
<sequence>MKRIVYAVLATVAGLVLLFSYRTSLDVVAPTAGGGTAGGTSTGSSGSSSTGSSSTGSSSSASSGSSGSSGSGGSASSSLKDGTYTGQSTDTRWGPVQVEITVSGGRITAADAVDYPQNNPRDQEINQYAIPQLVSETIQAQSAQIDMVSGATYTSEGYTTSLQSAIDQARA</sequence>
<dbReference type="Gene3D" id="3.90.1010.20">
    <property type="match status" value="1"/>
</dbReference>
<feature type="region of interest" description="Disordered" evidence="1">
    <location>
        <begin position="32"/>
        <end position="96"/>
    </location>
</feature>
<dbReference type="Pfam" id="PF04205">
    <property type="entry name" value="FMN_bind"/>
    <property type="match status" value="1"/>
</dbReference>
<evidence type="ECO:0000313" key="4">
    <source>
        <dbReference type="Proteomes" id="UP001235064"/>
    </source>
</evidence>
<organism evidence="3 4">
    <name type="scientific">Microbacterium candidum</name>
    <dbReference type="NCBI Taxonomy" id="3041922"/>
    <lineage>
        <taxon>Bacteria</taxon>
        <taxon>Bacillati</taxon>
        <taxon>Actinomycetota</taxon>
        <taxon>Actinomycetes</taxon>
        <taxon>Micrococcales</taxon>
        <taxon>Microbacteriaceae</taxon>
        <taxon>Microbacterium</taxon>
    </lineage>
</organism>
<proteinExistence type="predicted"/>
<feature type="compositionally biased region" description="Gly residues" evidence="1">
    <location>
        <begin position="32"/>
        <end position="41"/>
    </location>
</feature>
<name>A0ABT7MZR4_9MICO</name>
<feature type="compositionally biased region" description="Low complexity" evidence="1">
    <location>
        <begin position="42"/>
        <end position="66"/>
    </location>
</feature>
<protein>
    <submittedName>
        <fullName evidence="3">FMN-binding protein</fullName>
    </submittedName>
</protein>
<comment type="caution">
    <text evidence="3">The sequence shown here is derived from an EMBL/GenBank/DDBJ whole genome shotgun (WGS) entry which is preliminary data.</text>
</comment>
<evidence type="ECO:0000313" key="3">
    <source>
        <dbReference type="EMBL" id="MDL9979934.1"/>
    </source>
</evidence>
<accession>A0ABT7MZR4</accession>
<gene>
    <name evidence="3" type="ORF">QSV35_11385</name>
</gene>
<reference evidence="3 4" key="1">
    <citation type="submission" date="2023-06" db="EMBL/GenBank/DDBJ databases">
        <title>Microbacterium sp. nov., isolated from a waste landfill.</title>
        <authorList>
            <person name="Wen W."/>
        </authorList>
    </citation>
    <scope>NUCLEOTIDE SEQUENCE [LARGE SCALE GENOMIC DNA]</scope>
    <source>
        <strain evidence="3 4">ASV49</strain>
    </source>
</reference>